<dbReference type="GO" id="GO:0032259">
    <property type="term" value="P:methylation"/>
    <property type="evidence" value="ECO:0007669"/>
    <property type="project" value="UniProtKB-KW"/>
</dbReference>
<dbReference type="RefSeq" id="WP_012670665.1">
    <property type="nucleotide sequence ID" value="NC_012225.1"/>
</dbReference>
<dbReference type="Gene3D" id="3.40.50.150">
    <property type="entry name" value="Vaccinia Virus protein VP39"/>
    <property type="match status" value="1"/>
</dbReference>
<dbReference type="PANTHER" id="PTHR43591:SF110">
    <property type="entry name" value="RHODANESE DOMAIN-CONTAINING PROTEIN"/>
    <property type="match status" value="1"/>
</dbReference>
<dbReference type="InterPro" id="IPR013216">
    <property type="entry name" value="Methyltransf_11"/>
</dbReference>
<dbReference type="KEGG" id="bhy:BHWA1_01138"/>
<accession>A0A3B6VGS1</accession>
<keyword evidence="3" id="KW-1185">Reference proteome</keyword>
<dbReference type="CDD" id="cd02440">
    <property type="entry name" value="AdoMet_MTases"/>
    <property type="match status" value="1"/>
</dbReference>
<organism evidence="2 3">
    <name type="scientific">Brachyspira hyodysenteriae (strain ATCC 49526 / WA1)</name>
    <dbReference type="NCBI Taxonomy" id="565034"/>
    <lineage>
        <taxon>Bacteria</taxon>
        <taxon>Pseudomonadati</taxon>
        <taxon>Spirochaetota</taxon>
        <taxon>Spirochaetia</taxon>
        <taxon>Brachyspirales</taxon>
        <taxon>Brachyspiraceae</taxon>
        <taxon>Brachyspira</taxon>
    </lineage>
</organism>
<gene>
    <name evidence="2" type="ordered locus">BHWA1_01138</name>
</gene>
<protein>
    <submittedName>
        <fullName evidence="2">Methyltransferase type 11</fullName>
    </submittedName>
</protein>
<dbReference type="PANTHER" id="PTHR43591">
    <property type="entry name" value="METHYLTRANSFERASE"/>
    <property type="match status" value="1"/>
</dbReference>
<dbReference type="STRING" id="565034.BHWA1_01138"/>
<feature type="domain" description="Methyltransferase type 11" evidence="1">
    <location>
        <begin position="51"/>
        <end position="144"/>
    </location>
</feature>
<dbReference type="AlphaFoldDB" id="A0A3B6VGS1"/>
<proteinExistence type="predicted"/>
<evidence type="ECO:0000313" key="2">
    <source>
        <dbReference type="EMBL" id="ACN83618.1"/>
    </source>
</evidence>
<dbReference type="Proteomes" id="UP000001803">
    <property type="component" value="Chromosome"/>
</dbReference>
<dbReference type="EMBL" id="CP001357">
    <property type="protein sequence ID" value="ACN83618.1"/>
    <property type="molecule type" value="Genomic_DNA"/>
</dbReference>
<dbReference type="InterPro" id="IPR029063">
    <property type="entry name" value="SAM-dependent_MTases_sf"/>
</dbReference>
<reference evidence="2 3" key="1">
    <citation type="journal article" date="2009" name="PLoS ONE">
        <title>Genome sequence of the pathogenic intestinal spirochete Brachyspira hyodysenteriae reveals adaptations to its lifestyle in the porcine large intestine.</title>
        <authorList>
            <person name="Bellgard M.I."/>
            <person name="Wanchanthuek P."/>
            <person name="La T."/>
            <person name="Ryan K."/>
            <person name="Moolhuijzen P."/>
            <person name="Albertyn Z."/>
            <person name="Shaban B."/>
            <person name="Motro Y."/>
            <person name="Dunn D.S."/>
            <person name="Schibeci D."/>
            <person name="Hunter A."/>
            <person name="Barrero R."/>
            <person name="Phillips N.D."/>
            <person name="Hampson D.J."/>
        </authorList>
    </citation>
    <scope>NUCLEOTIDE SEQUENCE [LARGE SCALE GENOMIC DNA]</scope>
    <source>
        <strain evidence="3">ATCC 49526 / WA1</strain>
    </source>
</reference>
<evidence type="ECO:0000313" key="3">
    <source>
        <dbReference type="Proteomes" id="UP000001803"/>
    </source>
</evidence>
<name>A0A3B6VGS1_BRAHW</name>
<dbReference type="Pfam" id="PF08241">
    <property type="entry name" value="Methyltransf_11"/>
    <property type="match status" value="1"/>
</dbReference>
<dbReference type="SUPFAM" id="SSF53335">
    <property type="entry name" value="S-adenosyl-L-methionine-dependent methyltransferases"/>
    <property type="match status" value="1"/>
</dbReference>
<keyword evidence="2" id="KW-0808">Transferase</keyword>
<evidence type="ECO:0000259" key="1">
    <source>
        <dbReference type="Pfam" id="PF08241"/>
    </source>
</evidence>
<dbReference type="GO" id="GO:0008757">
    <property type="term" value="F:S-adenosylmethionine-dependent methyltransferase activity"/>
    <property type="evidence" value="ECO:0007669"/>
    <property type="project" value="InterPro"/>
</dbReference>
<keyword evidence="2" id="KW-0489">Methyltransferase</keyword>
<sequence>MKDYEKLSKEHFNKQASIYDEKDTIYYSKYGKISCNYVSEYLKNIDYNKLLDIGCGTGYLINMLKKYKATAEFYGLDLSEEMINISKSKNIKDAEFILGSANKLPFNDNTFDIVTCIQSFHHYPYPDEAMKEVYRVLIKGGIYILSDTGVGGIAAWIDNNILFKIMKSGDCRTENKEGISKRMLKNGFDVIDKKQIKGFIYSVVGKK</sequence>